<name>A0AB35XWM9_9FIRM</name>
<dbReference type="EMBL" id="JBBFKC010000006">
    <property type="protein sequence ID" value="MEJ3691110.1"/>
    <property type="molecule type" value="Genomic_DNA"/>
</dbReference>
<reference evidence="2 3" key="1">
    <citation type="submission" date="2024-03" db="EMBL/GenBank/DDBJ databases">
        <authorList>
            <person name="Plomp N."/>
            <person name="Harmsen H.J."/>
        </authorList>
    </citation>
    <scope>NUCLEOTIDE SEQUENCE [LARGE SCALE GENOMIC DNA]</scope>
    <source>
        <strain evidence="2 3">HTF-76H</strain>
    </source>
</reference>
<evidence type="ECO:0000256" key="1">
    <source>
        <dbReference type="SAM" id="SignalP"/>
    </source>
</evidence>
<dbReference type="Proteomes" id="UP001379600">
    <property type="component" value="Unassembled WGS sequence"/>
</dbReference>
<evidence type="ECO:0000313" key="2">
    <source>
        <dbReference type="EMBL" id="MEJ3691110.1"/>
    </source>
</evidence>
<comment type="caution">
    <text evidence="2">The sequence shown here is derived from an EMBL/GenBank/DDBJ whole genome shotgun (WGS) entry which is preliminary data.</text>
</comment>
<keyword evidence="1" id="KW-0732">Signal</keyword>
<organism evidence="2 3">
    <name type="scientific">Faecalibacterium taiwanense</name>
    <dbReference type="NCBI Taxonomy" id="3030638"/>
    <lineage>
        <taxon>Bacteria</taxon>
        <taxon>Bacillati</taxon>
        <taxon>Bacillota</taxon>
        <taxon>Clostridia</taxon>
        <taxon>Eubacteriales</taxon>
        <taxon>Oscillospiraceae</taxon>
        <taxon>Faecalibacterium</taxon>
    </lineage>
</organism>
<feature type="chain" id="PRO_5044248655" evidence="1">
    <location>
        <begin position="26"/>
        <end position="233"/>
    </location>
</feature>
<sequence>MKKTVSVCMTAVMALSLLAGGAVQAYALSAETVEPVSAVAEENCISGSWKRASDPALTEKVRKVFDKAFEGLEGVSYTPVALLASRTTGSGIQYRILCKATVAVPGAQEEYVVVTLQRGWLGKAEILDIGDPLCLTNLDYEEGAVGTWQEAKSPSMTEEATAAFNKATEGFVGVDYVPVALLSTQTVAGTNYRILCEATTVYPGAEMHYAVVNVYESLEGNANIISVTDGYVS</sequence>
<protein>
    <submittedName>
        <fullName evidence="2">Uncharacterized protein</fullName>
    </submittedName>
</protein>
<dbReference type="AlphaFoldDB" id="A0AB35XWM9"/>
<dbReference type="SUPFAM" id="SSF54403">
    <property type="entry name" value="Cystatin/monellin"/>
    <property type="match status" value="1"/>
</dbReference>
<gene>
    <name evidence="2" type="ORF">WF787_07715</name>
</gene>
<keyword evidence="3" id="KW-1185">Reference proteome</keyword>
<accession>A0AB35XWM9</accession>
<dbReference type="InterPro" id="IPR046350">
    <property type="entry name" value="Cystatin_sf"/>
</dbReference>
<feature type="signal peptide" evidence="1">
    <location>
        <begin position="1"/>
        <end position="25"/>
    </location>
</feature>
<dbReference type="RefSeq" id="WP_337679301.1">
    <property type="nucleotide sequence ID" value="NZ_JBBFKB010000057.1"/>
</dbReference>
<evidence type="ECO:0000313" key="3">
    <source>
        <dbReference type="Proteomes" id="UP001379600"/>
    </source>
</evidence>
<proteinExistence type="predicted"/>